<accession>A0A0N0U8E0</accession>
<feature type="transmembrane region" description="Helical" evidence="1">
    <location>
        <begin position="395"/>
        <end position="420"/>
    </location>
</feature>
<organism evidence="3 4">
    <name type="scientific">Thermus aquaticus</name>
    <dbReference type="NCBI Taxonomy" id="271"/>
    <lineage>
        <taxon>Bacteria</taxon>
        <taxon>Thermotogati</taxon>
        <taxon>Deinococcota</taxon>
        <taxon>Deinococci</taxon>
        <taxon>Thermales</taxon>
        <taxon>Thermaceae</taxon>
        <taxon>Thermus</taxon>
    </lineage>
</organism>
<feature type="domain" description="TRAP C4-dicarboxylate transport system permease DctM subunit" evidence="2">
    <location>
        <begin position="116"/>
        <end position="548"/>
    </location>
</feature>
<feature type="transmembrane region" description="Helical" evidence="1">
    <location>
        <begin position="12"/>
        <end position="33"/>
    </location>
</feature>
<dbReference type="InterPro" id="IPR011853">
    <property type="entry name" value="TRAP_DctM-Dct_fused"/>
</dbReference>
<dbReference type="NCBIfam" id="TIGR02123">
    <property type="entry name" value="TRAP_fused"/>
    <property type="match status" value="1"/>
</dbReference>
<feature type="transmembrane region" description="Helical" evidence="1">
    <location>
        <begin position="262"/>
        <end position="294"/>
    </location>
</feature>
<comment type="caution">
    <text evidence="3">The sequence shown here is derived from an EMBL/GenBank/DDBJ whole genome shotgun (WGS) entry which is preliminary data.</text>
</comment>
<gene>
    <name evidence="3" type="ORF">BVI061214_01934</name>
</gene>
<dbReference type="PANTHER" id="PTHR43849:SF2">
    <property type="entry name" value="BLL3936 PROTEIN"/>
    <property type="match status" value="1"/>
</dbReference>
<feature type="transmembrane region" description="Helical" evidence="1">
    <location>
        <begin position="226"/>
        <end position="250"/>
    </location>
</feature>
<keyword evidence="1" id="KW-0812">Transmembrane</keyword>
<dbReference type="RefSeq" id="WP_053768234.1">
    <property type="nucleotide sequence ID" value="NZ_LHCI01000106.1"/>
</dbReference>
<dbReference type="Pfam" id="PF06808">
    <property type="entry name" value="DctM"/>
    <property type="match status" value="1"/>
</dbReference>
<evidence type="ECO:0000256" key="1">
    <source>
        <dbReference type="SAM" id="Phobius"/>
    </source>
</evidence>
<dbReference type="AlphaFoldDB" id="A0A0N0U8E0"/>
<feature type="transmembrane region" description="Helical" evidence="1">
    <location>
        <begin position="185"/>
        <end position="206"/>
    </location>
</feature>
<dbReference type="PATRIC" id="fig|271.14.peg.2007"/>
<dbReference type="Proteomes" id="UP000037685">
    <property type="component" value="Unassembled WGS sequence"/>
</dbReference>
<sequence length="626" mass="67348">MEGRFASLPSWARAWVLLTSLLGLCLILFYFFGLNLLRKSLLDLTYYWLLLAFFLPLTFLLFPARSQDKQPYWYDYALAIGAQGSGLLLAWHGPSMVLRPWTNPESFWQAAVAIFLLLAVLEGARRAGGLGFALVALLLGAYPLLAPYMPGLLWGPPITWREALGYGMYSTQGLLGLPMRTVGELLVGFLVLAAFLVATGAGQTFLELASVLFGWTRGGAAKVSVMASGLFGSLSGSILSNVASTGSVTIPTMIRSGFSRTYAAAVEACASTGGVLMPPVMGAVAFVMATLLGIPYGQVVMAALIPSFLYYLSLFAHVDLYAARHGLRGLPQRNHPPIREILRKGAPFILVLAFLVFALIYLRLERFAPFYALGMLLLFLILQKRVSLETMYRGILAAGSLISQTLALILPVGLILAGLLGTGAAPALTGALVQLGEGNLFLILFLGVLVAFLLGMAGVMVAAYILLAVTLAPALSRLGDFYPLAVHLFIAYWSMLSAITPPVAVAAFLAARLAGANPLTTSWEAMKLGLAIYFIPFFFLFEPALLLHGSPASIAYHILLALTGILLLVGGLEGYFWGLGHLPLWTRPIYILGGLLLAIPEGTTSLMAILLVLLVSGWLWSKRRKL</sequence>
<name>A0A0N0U8E0_THEAQ</name>
<protein>
    <submittedName>
        <fullName evidence="3">DctM-like transporter</fullName>
    </submittedName>
</protein>
<feature type="transmembrane region" description="Helical" evidence="1">
    <location>
        <begin position="367"/>
        <end position="383"/>
    </location>
</feature>
<dbReference type="InterPro" id="IPR010656">
    <property type="entry name" value="DctM"/>
</dbReference>
<keyword evidence="1" id="KW-0472">Membrane</keyword>
<feature type="transmembrane region" description="Helical" evidence="1">
    <location>
        <begin position="481"/>
        <end position="510"/>
    </location>
</feature>
<feature type="transmembrane region" description="Helical" evidence="1">
    <location>
        <begin position="128"/>
        <end position="146"/>
    </location>
</feature>
<dbReference type="EMBL" id="LHCI01000106">
    <property type="protein sequence ID" value="KOX90740.1"/>
    <property type="molecule type" value="Genomic_DNA"/>
</dbReference>
<feature type="transmembrane region" description="Helical" evidence="1">
    <location>
        <begin position="440"/>
        <end position="469"/>
    </location>
</feature>
<evidence type="ECO:0000313" key="3">
    <source>
        <dbReference type="EMBL" id="KOX90740.1"/>
    </source>
</evidence>
<dbReference type="PANTHER" id="PTHR43849">
    <property type="entry name" value="BLL3936 PROTEIN"/>
    <property type="match status" value="1"/>
</dbReference>
<reference evidence="3 4" key="1">
    <citation type="submission" date="2015-07" db="EMBL/GenBank/DDBJ databases">
        <authorList>
            <person name="Noorani M."/>
        </authorList>
    </citation>
    <scope>NUCLEOTIDE SEQUENCE [LARGE SCALE GENOMIC DNA]</scope>
    <source>
        <strain evidence="4">ATCC 25104 / DSM 625 / JCM 10724 / NBRC 103206 / NCIMB 11243 / YT-1</strain>
    </source>
</reference>
<feature type="transmembrane region" description="Helical" evidence="1">
    <location>
        <begin position="589"/>
        <end position="620"/>
    </location>
</feature>
<evidence type="ECO:0000259" key="2">
    <source>
        <dbReference type="Pfam" id="PF06808"/>
    </source>
</evidence>
<feature type="transmembrane region" description="Helical" evidence="1">
    <location>
        <begin position="45"/>
        <end position="64"/>
    </location>
</feature>
<keyword evidence="1" id="KW-1133">Transmembrane helix</keyword>
<feature type="transmembrane region" description="Helical" evidence="1">
    <location>
        <begin position="341"/>
        <end position="361"/>
    </location>
</feature>
<proteinExistence type="predicted"/>
<feature type="transmembrane region" description="Helical" evidence="1">
    <location>
        <begin position="530"/>
        <end position="547"/>
    </location>
</feature>
<feature type="transmembrane region" description="Helical" evidence="1">
    <location>
        <begin position="300"/>
        <end position="320"/>
    </location>
</feature>
<feature type="transmembrane region" description="Helical" evidence="1">
    <location>
        <begin position="554"/>
        <end position="577"/>
    </location>
</feature>
<evidence type="ECO:0000313" key="4">
    <source>
        <dbReference type="Proteomes" id="UP000037685"/>
    </source>
</evidence>
<feature type="transmembrane region" description="Helical" evidence="1">
    <location>
        <begin position="106"/>
        <end position="121"/>
    </location>
</feature>